<organism evidence="1 2">
    <name type="scientific">Zosterops borbonicus</name>
    <dbReference type="NCBI Taxonomy" id="364589"/>
    <lineage>
        <taxon>Eukaryota</taxon>
        <taxon>Metazoa</taxon>
        <taxon>Chordata</taxon>
        <taxon>Craniata</taxon>
        <taxon>Vertebrata</taxon>
        <taxon>Euteleostomi</taxon>
        <taxon>Archelosauria</taxon>
        <taxon>Archosauria</taxon>
        <taxon>Dinosauria</taxon>
        <taxon>Saurischia</taxon>
        <taxon>Theropoda</taxon>
        <taxon>Coelurosauria</taxon>
        <taxon>Aves</taxon>
        <taxon>Neognathae</taxon>
        <taxon>Neoaves</taxon>
        <taxon>Telluraves</taxon>
        <taxon>Australaves</taxon>
        <taxon>Passeriformes</taxon>
        <taxon>Sylvioidea</taxon>
        <taxon>Zosteropidae</taxon>
        <taxon>Zosterops</taxon>
    </lineage>
</organism>
<dbReference type="EMBL" id="SWJQ01000357">
    <property type="protein sequence ID" value="TRZ15692.1"/>
    <property type="molecule type" value="Genomic_DNA"/>
</dbReference>
<evidence type="ECO:0000313" key="1">
    <source>
        <dbReference type="EMBL" id="TRZ15692.1"/>
    </source>
</evidence>
<sequence length="85" mass="9190">MFLHLAQVLSGLQSIREIYEVINKTEKVGAYQRPLAINLPYPSLGPPKDLSPHPAKPLLGPHSHSSSLAMPVALLAKGHCSTLEL</sequence>
<keyword evidence="2" id="KW-1185">Reference proteome</keyword>
<reference evidence="1" key="1">
    <citation type="submission" date="2019-04" db="EMBL/GenBank/DDBJ databases">
        <title>Genome assembly of Zosterops borbonicus 15179.</title>
        <authorList>
            <person name="Leroy T."/>
            <person name="Anselmetti Y."/>
            <person name="Tilak M.-K."/>
            <person name="Nabholz B."/>
        </authorList>
    </citation>
    <scope>NUCLEOTIDE SEQUENCE</scope>
    <source>
        <strain evidence="1">HGM_15179</strain>
        <tissue evidence="1">Muscle</tissue>
    </source>
</reference>
<comment type="caution">
    <text evidence="1">The sequence shown here is derived from an EMBL/GenBank/DDBJ whole genome shotgun (WGS) entry which is preliminary data.</text>
</comment>
<proteinExistence type="predicted"/>
<dbReference type="Proteomes" id="UP000796761">
    <property type="component" value="Unassembled WGS sequence"/>
</dbReference>
<accession>A0A8K1LJ24</accession>
<evidence type="ECO:0000313" key="2">
    <source>
        <dbReference type="Proteomes" id="UP000796761"/>
    </source>
</evidence>
<name>A0A8K1LJ24_9PASS</name>
<gene>
    <name evidence="1" type="ORF">HGM15179_011457</name>
</gene>
<dbReference type="AlphaFoldDB" id="A0A8K1LJ24"/>
<protein>
    <submittedName>
        <fullName evidence="1">Uncharacterized protein</fullName>
    </submittedName>
</protein>